<dbReference type="OMA" id="WYSDIAC"/>
<evidence type="ECO:0000313" key="14">
    <source>
        <dbReference type="Proteomes" id="UP000001744"/>
    </source>
</evidence>
<dbReference type="InterPro" id="IPR038718">
    <property type="entry name" value="SNF2-like_sf"/>
</dbReference>
<accession>B6JW79</accession>
<feature type="compositionally biased region" description="Polar residues" evidence="9">
    <location>
        <begin position="73"/>
        <end position="84"/>
    </location>
</feature>
<dbReference type="Pfam" id="PF00271">
    <property type="entry name" value="Helicase_C"/>
    <property type="match status" value="1"/>
</dbReference>
<feature type="region of interest" description="Disordered" evidence="9">
    <location>
        <begin position="730"/>
        <end position="751"/>
    </location>
</feature>
<dbReference type="PANTHER" id="PTHR36498">
    <property type="entry name" value="TATA-BINDING PROTEIN-ASSOCIATED FACTOR 172"/>
    <property type="match status" value="1"/>
</dbReference>
<evidence type="ECO:0000256" key="6">
    <source>
        <dbReference type="ARBA" id="ARBA00022840"/>
    </source>
</evidence>
<dbReference type="GO" id="GO:0045898">
    <property type="term" value="P:regulation of RNA polymerase II transcription preinitiation complex assembly"/>
    <property type="evidence" value="ECO:0007669"/>
    <property type="project" value="EnsemblFungi"/>
</dbReference>
<dbReference type="EMBL" id="KE651166">
    <property type="protein sequence ID" value="EEB05630.2"/>
    <property type="molecule type" value="Genomic_DNA"/>
</dbReference>
<evidence type="ECO:0000259" key="10">
    <source>
        <dbReference type="PROSITE" id="PS51192"/>
    </source>
</evidence>
<gene>
    <name evidence="13" type="primary">mot1</name>
    <name evidence="12" type="ORF">SJAG_00650</name>
</gene>
<dbReference type="CDD" id="cd17999">
    <property type="entry name" value="DEXHc_Mot1"/>
    <property type="match status" value="1"/>
</dbReference>
<dbReference type="Gene3D" id="3.40.50.10810">
    <property type="entry name" value="Tandem AAA-ATPase domain"/>
    <property type="match status" value="1"/>
</dbReference>
<sequence>MTTRLDRLVILLDTGSTSVVRETAAKQIADIQKAHPDELFNLLGRVVPYLKSKSWETRSAAAKALGGIVANAQSWDPNSENNVVKSEPDPANDDSSVAKVKTETDTDATGSIQQVAAVVKKEPDEQENLAPVKSEPSVTTPDGASDATAADSSASTCFLTFDKLDIAAVMKYGKKLLGSATRESTFGSDLDPLAKYQKMKENLFKRLGLAGEYVDEEPPETEAPTPNVLHRENSTPTPASESTPETTADGLPADMSNLSARQRNALKRKAKMMKAAKKVRVIDVAPLASPVQKAVKTEHKEKEAAGSNIGGDYNFTAQAQSDKLVVEHKAATLPSAAVAVSNTSVWPFKNITEMLLVDIFDPSWEIRHGASMGLREIIKHAGYGFGREYGKTKAENDNLNKECLEDLLCRISCVFALDRFGDYLADQVVAPIRESISQVLAVTILYVPDSSVIAMYKLLHALVFQKEIGVQPSVWEACHGGILGIKYLVACKHELVFSRPELLDSVLSTVIYGLANRDDDVRAVSASTLLPVAERLIDKRLDACNQLLRVLWDCLDDVKDDLSSSTSSIMDLLSCLCSFPPVLELMKQNAEADENQSFSKLVPRLFYLMRYTITSVRRSVVYALTRFATVDSQDATSWVDSFALRLCFQNILLEQNEDILVSSVKLTLKLIDLLHKKSPAAFTTTLQPHIEAMFRLTMTPIGIPRHPYPLDATLLLKPNGQPYVKIPVRTRGRGSRAERKTEPVQSSSSYNVDDPVLHGEVELVGEEVLMRSRLQATTILGKILSYWNPNELLPTFLQPIQTCLNSPYSSPVVMAASLLEELFKISPKEMDSQMETFYKLLSDKLAAPKQSSYRNLVSQLHVLPTLAVLVQGDVDAGPTAFSIADAERVLTKEFDRLMKLLPSVTKRIAEKSLNETKMLVKNEIDHFHENKEKQDIQCFSSIATAIVARKQLPKKLNSIIQSIMESIKKEQISFLQAHSASSMVTLVDLCYETNRQTIAEKIVKNLCAFVCMDTTETPVFYKSSKSGIMTLNPGSNLDIEEGNLDTLTMSKMKGKHETASSIAALSSLPDMYSTSLPFISQSTQKSAVILQRLGAQTALQFMASAFGSLLLQKVPVLNTCLFEPIREFAKNGFPAEVDQQECTSGQDLIDAMSILRFLVPNIDPSFSSVIDDVLPFIVHALCSEYSAVRFVASKCFAAICTIGGTNSNAMRVLIEDLLPLLNDRSSVVHRQGAIECIYHVVQRLGMDILPYVLFLIVSLLGRMSDADKDVRVIATTTFATLVKLVPLEAGLPDAPSLPAHLLANREEERKFLEQMLDPTKVEPFVIPVAIKANLRKYQQEGVSWLAFLNKYQLHGILCDDMGLGKTLQSICIIASDHHNRSVVFKEPEVRSMHMRPRWSFAHRPWPVLAYVGPPGERSRLRGLLEDTDVVITSYDICRNDIDDLKSLEWNYCILDEGHVIKNAKAKLTKAVKMIRAYHRLILSGTPVQNNVLELWSLFDFLMPGFLGTEKSFQERFVKPIASSRDNKSSPKEKERGALAMETLHKQVLPFLLRRLKEDVLADLPPKIIQDYYCEMSPLQQQLHDEFVDRLQVDKSKIDEELSSGKVKGKTHIFQALQYMRKLCNHPALILTKKHPESAAIEARLQKENSSIHDFKHAPKLTALRQLLLECNIGTENDSALGANGGTVGSAVSEHRVLIFCQLKDMLDIVENDVLRKTMPSVTYLRLDGSVDPNKRQEVVTRFNSDPSIDVLLLTTHVGGLGLNLTGADTVIFVEHDWNPMRDLQAMDRAHRIGQKKVVNVYRLITRGTLEEKIMGLQQFKLNVASTIVNQQNNGLASIGTDQILDLFNTSANDQLESAQSTNDDSSRPNAILEELGETWDESQYDEYNNLDGFISSLPKN</sequence>
<protein>
    <submittedName>
        <fullName evidence="12">TATA-binding protein associated factor Mot1</fullName>
    </submittedName>
</protein>
<dbReference type="JaponicusDB" id="SJAG_00650">
    <property type="gene designation" value="mot1"/>
</dbReference>
<dbReference type="InterPro" id="IPR014001">
    <property type="entry name" value="Helicase_ATP-bd"/>
</dbReference>
<dbReference type="Proteomes" id="UP000001744">
    <property type="component" value="Unassembled WGS sequence"/>
</dbReference>
<comment type="subcellular location">
    <subcellularLocation>
        <location evidence="1">Nucleus</location>
    </subcellularLocation>
</comment>
<evidence type="ECO:0000256" key="7">
    <source>
        <dbReference type="ARBA" id="ARBA00023125"/>
    </source>
</evidence>
<dbReference type="OrthoDB" id="10252227at2759"/>
<evidence type="ECO:0000256" key="4">
    <source>
        <dbReference type="ARBA" id="ARBA00022801"/>
    </source>
</evidence>
<evidence type="ECO:0000256" key="8">
    <source>
        <dbReference type="ARBA" id="ARBA00023242"/>
    </source>
</evidence>
<dbReference type="Gene3D" id="3.40.50.300">
    <property type="entry name" value="P-loop containing nucleotide triphosphate hydrolases"/>
    <property type="match status" value="1"/>
</dbReference>
<dbReference type="eggNOG" id="KOG0392">
    <property type="taxonomic scope" value="Eukaryota"/>
</dbReference>
<dbReference type="GO" id="GO:0042790">
    <property type="term" value="P:nucleolar large rRNA transcription by RNA polymerase I"/>
    <property type="evidence" value="ECO:0007669"/>
    <property type="project" value="EnsemblFungi"/>
</dbReference>
<dbReference type="GO" id="GO:0045892">
    <property type="term" value="P:negative regulation of DNA-templated transcription"/>
    <property type="evidence" value="ECO:0007669"/>
    <property type="project" value="EnsemblFungi"/>
</dbReference>
<dbReference type="GO" id="GO:0004386">
    <property type="term" value="F:helicase activity"/>
    <property type="evidence" value="ECO:0007669"/>
    <property type="project" value="UniProtKB-KW"/>
</dbReference>
<evidence type="ECO:0000256" key="3">
    <source>
        <dbReference type="ARBA" id="ARBA00022741"/>
    </source>
</evidence>
<keyword evidence="2" id="KW-0677">Repeat</keyword>
<dbReference type="InterPro" id="IPR027417">
    <property type="entry name" value="P-loop_NTPase"/>
</dbReference>
<evidence type="ECO:0000259" key="11">
    <source>
        <dbReference type="PROSITE" id="PS51194"/>
    </source>
</evidence>
<dbReference type="InterPro" id="IPR044078">
    <property type="entry name" value="Mot1_ATP-bd"/>
</dbReference>
<dbReference type="SUPFAM" id="SSF48371">
    <property type="entry name" value="ARM repeat"/>
    <property type="match status" value="1"/>
</dbReference>
<dbReference type="InterPro" id="IPR016024">
    <property type="entry name" value="ARM-type_fold"/>
</dbReference>
<dbReference type="FunFam" id="3.40.50.300:FF:000428">
    <property type="entry name" value="TATA-binding protein-associated factor 172"/>
    <property type="match status" value="1"/>
</dbReference>
<dbReference type="GO" id="GO:0006364">
    <property type="term" value="P:rRNA processing"/>
    <property type="evidence" value="ECO:0007669"/>
    <property type="project" value="EnsemblFungi"/>
</dbReference>
<dbReference type="SUPFAM" id="SSF52540">
    <property type="entry name" value="P-loop containing nucleoside triphosphate hydrolases"/>
    <property type="match status" value="2"/>
</dbReference>
<evidence type="ECO:0000256" key="9">
    <source>
        <dbReference type="SAM" id="MobiDB-lite"/>
    </source>
</evidence>
<dbReference type="GO" id="GO:0005667">
    <property type="term" value="C:transcription regulator complex"/>
    <property type="evidence" value="ECO:0007669"/>
    <property type="project" value="EnsemblFungi"/>
</dbReference>
<dbReference type="PROSITE" id="PS51192">
    <property type="entry name" value="HELICASE_ATP_BIND_1"/>
    <property type="match status" value="1"/>
</dbReference>
<dbReference type="InterPro" id="IPR044972">
    <property type="entry name" value="Mot1"/>
</dbReference>
<dbReference type="STRING" id="402676.B6JW79"/>
<dbReference type="InterPro" id="IPR001650">
    <property type="entry name" value="Helicase_C-like"/>
</dbReference>
<feature type="region of interest" description="Disordered" evidence="9">
    <location>
        <begin position="215"/>
        <end position="256"/>
    </location>
</feature>
<dbReference type="VEuPathDB" id="FungiDB:SJAG_00650"/>
<keyword evidence="6" id="KW-0067">ATP-binding</keyword>
<dbReference type="Pfam" id="PF00176">
    <property type="entry name" value="SNF2-rel_dom"/>
    <property type="match status" value="1"/>
</dbReference>
<reference evidence="12 14" key="1">
    <citation type="journal article" date="2011" name="Science">
        <title>Comparative functional genomics of the fission yeasts.</title>
        <authorList>
            <person name="Rhind N."/>
            <person name="Chen Z."/>
            <person name="Yassour M."/>
            <person name="Thompson D.A."/>
            <person name="Haas B.J."/>
            <person name="Habib N."/>
            <person name="Wapinski I."/>
            <person name="Roy S."/>
            <person name="Lin M.F."/>
            <person name="Heiman D.I."/>
            <person name="Young S.K."/>
            <person name="Furuya K."/>
            <person name="Guo Y."/>
            <person name="Pidoux A."/>
            <person name="Chen H.M."/>
            <person name="Robbertse B."/>
            <person name="Goldberg J.M."/>
            <person name="Aoki K."/>
            <person name="Bayne E.H."/>
            <person name="Berlin A.M."/>
            <person name="Desjardins C.A."/>
            <person name="Dobbs E."/>
            <person name="Dukaj L."/>
            <person name="Fan L."/>
            <person name="FitzGerald M.G."/>
            <person name="French C."/>
            <person name="Gujja S."/>
            <person name="Hansen K."/>
            <person name="Keifenheim D."/>
            <person name="Levin J.Z."/>
            <person name="Mosher R.A."/>
            <person name="Mueller C.A."/>
            <person name="Pfiffner J."/>
            <person name="Priest M."/>
            <person name="Russ C."/>
            <person name="Smialowska A."/>
            <person name="Swoboda P."/>
            <person name="Sykes S.M."/>
            <person name="Vaughn M."/>
            <person name="Vengrova S."/>
            <person name="Yoder R."/>
            <person name="Zeng Q."/>
            <person name="Allshire R."/>
            <person name="Baulcombe D."/>
            <person name="Birren B.W."/>
            <person name="Brown W."/>
            <person name="Ekwall K."/>
            <person name="Kellis M."/>
            <person name="Leatherwood J."/>
            <person name="Levin H."/>
            <person name="Margalit H."/>
            <person name="Martienssen R."/>
            <person name="Nieduszynski C.A."/>
            <person name="Spatafora J.W."/>
            <person name="Friedman N."/>
            <person name="Dalgaard J.Z."/>
            <person name="Baumann P."/>
            <person name="Niki H."/>
            <person name="Regev A."/>
            <person name="Nusbaum C."/>
        </authorList>
    </citation>
    <scope>NUCLEOTIDE SEQUENCE [LARGE SCALE GENOMIC DNA]</scope>
    <source>
        <strain evidence="14">yFS275 / FY16936</strain>
    </source>
</reference>
<dbReference type="PROSITE" id="PS51194">
    <property type="entry name" value="HELICASE_CTER"/>
    <property type="match status" value="1"/>
</dbReference>
<dbReference type="GO" id="GO:0017025">
    <property type="term" value="F:TBP-class protein binding"/>
    <property type="evidence" value="ECO:0007669"/>
    <property type="project" value="EnsemblFungi"/>
</dbReference>
<keyword evidence="8" id="KW-0539">Nucleus</keyword>
<feature type="region of interest" description="Disordered" evidence="9">
    <location>
        <begin position="120"/>
        <end position="151"/>
    </location>
</feature>
<dbReference type="PANTHER" id="PTHR36498:SF1">
    <property type="entry name" value="TATA-BINDING PROTEIN-ASSOCIATED FACTOR 172"/>
    <property type="match status" value="1"/>
</dbReference>
<dbReference type="InterPro" id="IPR049730">
    <property type="entry name" value="SNF2/RAD54-like_C"/>
</dbReference>
<name>B6JW79_SCHJY</name>
<dbReference type="GO" id="GO:0016887">
    <property type="term" value="F:ATP hydrolysis activity"/>
    <property type="evidence" value="ECO:0007669"/>
    <property type="project" value="EnsemblFungi"/>
</dbReference>
<keyword evidence="7" id="KW-0238">DNA-binding</keyword>
<feature type="region of interest" description="Disordered" evidence="9">
    <location>
        <begin position="73"/>
        <end position="96"/>
    </location>
</feature>
<dbReference type="SMART" id="SM00487">
    <property type="entry name" value="DEXDc"/>
    <property type="match status" value="1"/>
</dbReference>
<evidence type="ECO:0000256" key="5">
    <source>
        <dbReference type="ARBA" id="ARBA00022806"/>
    </source>
</evidence>
<evidence type="ECO:0000256" key="1">
    <source>
        <dbReference type="ARBA" id="ARBA00004123"/>
    </source>
</evidence>
<dbReference type="RefSeq" id="XP_002171923.2">
    <property type="nucleotide sequence ID" value="XM_002171887.2"/>
</dbReference>
<organism evidence="12 14">
    <name type="scientific">Schizosaccharomyces japonicus (strain yFS275 / FY16936)</name>
    <name type="common">Fission yeast</name>
    <dbReference type="NCBI Taxonomy" id="402676"/>
    <lineage>
        <taxon>Eukaryota</taxon>
        <taxon>Fungi</taxon>
        <taxon>Dikarya</taxon>
        <taxon>Ascomycota</taxon>
        <taxon>Taphrinomycotina</taxon>
        <taxon>Schizosaccharomycetes</taxon>
        <taxon>Schizosaccharomycetales</taxon>
        <taxon>Schizosaccharomycetaceae</taxon>
        <taxon>Schizosaccharomyces</taxon>
    </lineage>
</organism>
<dbReference type="GO" id="GO:0000228">
    <property type="term" value="C:nuclear chromosome"/>
    <property type="evidence" value="ECO:0007669"/>
    <property type="project" value="EnsemblFungi"/>
</dbReference>
<dbReference type="GeneID" id="7050689"/>
<dbReference type="InterPro" id="IPR022707">
    <property type="entry name" value="Mot1_central_dom"/>
</dbReference>
<dbReference type="InterPro" id="IPR011989">
    <property type="entry name" value="ARM-like"/>
</dbReference>
<evidence type="ECO:0000313" key="13">
    <source>
        <dbReference type="JaponicusDB" id="SJAG_00650"/>
    </source>
</evidence>
<evidence type="ECO:0000313" key="12">
    <source>
        <dbReference type="EMBL" id="EEB05630.2"/>
    </source>
</evidence>
<dbReference type="Pfam" id="PF12054">
    <property type="entry name" value="DUF3535"/>
    <property type="match status" value="1"/>
</dbReference>
<keyword evidence="4" id="KW-0378">Hydrolase</keyword>
<feature type="domain" description="Helicase ATP-binding" evidence="10">
    <location>
        <begin position="1346"/>
        <end position="1504"/>
    </location>
</feature>
<dbReference type="GO" id="GO:0003677">
    <property type="term" value="F:DNA binding"/>
    <property type="evidence" value="ECO:0007669"/>
    <property type="project" value="UniProtKB-KW"/>
</dbReference>
<keyword evidence="3" id="KW-0547">Nucleotide-binding</keyword>
<proteinExistence type="predicted"/>
<dbReference type="Gene3D" id="1.25.10.10">
    <property type="entry name" value="Leucine-rich Repeat Variant"/>
    <property type="match status" value="2"/>
</dbReference>
<dbReference type="CDD" id="cd18793">
    <property type="entry name" value="SF2_C_SNF"/>
    <property type="match status" value="1"/>
</dbReference>
<dbReference type="SMART" id="SM00490">
    <property type="entry name" value="HELICc"/>
    <property type="match status" value="1"/>
</dbReference>
<feature type="compositionally biased region" description="Low complexity" evidence="9">
    <location>
        <begin position="234"/>
        <end position="248"/>
    </location>
</feature>
<dbReference type="GO" id="GO:0005524">
    <property type="term" value="F:ATP binding"/>
    <property type="evidence" value="ECO:0007669"/>
    <property type="project" value="UniProtKB-KW"/>
</dbReference>
<keyword evidence="5" id="KW-0347">Helicase</keyword>
<evidence type="ECO:0000256" key="2">
    <source>
        <dbReference type="ARBA" id="ARBA00022737"/>
    </source>
</evidence>
<keyword evidence="14" id="KW-1185">Reference proteome</keyword>
<feature type="domain" description="Helicase C-terminal" evidence="11">
    <location>
        <begin position="1686"/>
        <end position="1835"/>
    </location>
</feature>
<dbReference type="InterPro" id="IPR000330">
    <property type="entry name" value="SNF2_N"/>
</dbReference>
<dbReference type="HOGENOM" id="CLU_000315_1_1_1"/>